<dbReference type="OrthoDB" id="202234at2759"/>
<keyword evidence="4" id="KW-0444">Lipid biosynthesis</keyword>
<dbReference type="InterPro" id="IPR002123">
    <property type="entry name" value="Plipid/glycerol_acylTrfase"/>
</dbReference>
<protein>
    <recommendedName>
        <fullName evidence="4">1-acyl-sn-glycerol-3-phosphate acyltransferase</fullName>
        <ecNumber evidence="4">2.3.1.51</ecNumber>
    </recommendedName>
</protein>
<name>A0A8H7RL90_9FUNG</name>
<keyword evidence="5" id="KW-1133">Transmembrane helix</keyword>
<dbReference type="EMBL" id="JAEPRD010000005">
    <property type="protein sequence ID" value="KAG2212613.1"/>
    <property type="molecule type" value="Genomic_DNA"/>
</dbReference>
<keyword evidence="2 4" id="KW-0808">Transferase</keyword>
<dbReference type="GO" id="GO:0006654">
    <property type="term" value="P:phosphatidic acid biosynthetic process"/>
    <property type="evidence" value="ECO:0007669"/>
    <property type="project" value="TreeGrafter"/>
</dbReference>
<dbReference type="Pfam" id="PF01553">
    <property type="entry name" value="Acyltransferase"/>
    <property type="match status" value="1"/>
</dbReference>
<comment type="caution">
    <text evidence="7">The sequence shown here is derived from an EMBL/GenBank/DDBJ whole genome shotgun (WGS) entry which is preliminary data.</text>
</comment>
<sequence length="287" mass="32222">MAELAANHIGTSLQRVPWGIWALLPIILQAIFRRRGGYRYRSFISLVCLMISALYGVAASVTLPILGKAHLINWTVARFHKMINKRFLDIGSQVEGEENFAKDGQSAIYVCNHQTLLDIVYMGAVFPKSTSVVSKKALKYYPILGWFMILSKSIFLDRTNREGAIKQARQAAEDIHRKKTSVFIFPEGTRSGVEKVDLLPFKKGAFYMATQAKVPVIPIVVANYKEIFNPKQKHFGYGDIKIRVLPAIETKDVLEDSASIDTLANNVRDQMLTALLEISSQEDAKTK</sequence>
<organism evidence="7 8">
    <name type="scientific">Mucor saturninus</name>
    <dbReference type="NCBI Taxonomy" id="64648"/>
    <lineage>
        <taxon>Eukaryota</taxon>
        <taxon>Fungi</taxon>
        <taxon>Fungi incertae sedis</taxon>
        <taxon>Mucoromycota</taxon>
        <taxon>Mucoromycotina</taxon>
        <taxon>Mucoromycetes</taxon>
        <taxon>Mucorales</taxon>
        <taxon>Mucorineae</taxon>
        <taxon>Mucoraceae</taxon>
        <taxon>Mucor</taxon>
    </lineage>
</organism>
<dbReference type="CDD" id="cd07989">
    <property type="entry name" value="LPLAT_AGPAT-like"/>
    <property type="match status" value="1"/>
</dbReference>
<dbReference type="NCBIfam" id="TIGR00530">
    <property type="entry name" value="AGP_acyltrn"/>
    <property type="match status" value="1"/>
</dbReference>
<keyword evidence="3 4" id="KW-0012">Acyltransferase</keyword>
<comment type="domain">
    <text evidence="4">The HXXXXD motif is essential for acyltransferase activity and may constitute the binding site for the phosphate moiety of the glycerol-3-phosphate.</text>
</comment>
<keyword evidence="4" id="KW-0443">Lipid metabolism</keyword>
<reference evidence="7" key="1">
    <citation type="submission" date="2020-12" db="EMBL/GenBank/DDBJ databases">
        <title>Metabolic potential, ecology and presence of endohyphal bacteria is reflected in genomic diversity of Mucoromycotina.</title>
        <authorList>
            <person name="Muszewska A."/>
            <person name="Okrasinska A."/>
            <person name="Steczkiewicz K."/>
            <person name="Drgas O."/>
            <person name="Orlowska M."/>
            <person name="Perlinska-Lenart U."/>
            <person name="Aleksandrzak-Piekarczyk T."/>
            <person name="Szatraj K."/>
            <person name="Zielenkiewicz U."/>
            <person name="Pilsyk S."/>
            <person name="Malc E."/>
            <person name="Mieczkowski P."/>
            <person name="Kruszewska J.S."/>
            <person name="Biernat P."/>
            <person name="Pawlowska J."/>
        </authorList>
    </citation>
    <scope>NUCLEOTIDE SEQUENCE</scope>
    <source>
        <strain evidence="7">WA0000017839</strain>
    </source>
</reference>
<comment type="similarity">
    <text evidence="1 4">Belongs to the 1-acyl-sn-glycerol-3-phosphate acyltransferase family.</text>
</comment>
<evidence type="ECO:0000313" key="8">
    <source>
        <dbReference type="Proteomes" id="UP000603453"/>
    </source>
</evidence>
<evidence type="ECO:0000259" key="6">
    <source>
        <dbReference type="SMART" id="SM00563"/>
    </source>
</evidence>
<feature type="domain" description="Phospholipid/glycerol acyltransferase" evidence="6">
    <location>
        <begin position="107"/>
        <end position="224"/>
    </location>
</feature>
<keyword evidence="8" id="KW-1185">Reference proteome</keyword>
<feature type="transmembrane region" description="Helical" evidence="5">
    <location>
        <begin position="44"/>
        <end position="66"/>
    </location>
</feature>
<dbReference type="Proteomes" id="UP000603453">
    <property type="component" value="Unassembled WGS sequence"/>
</dbReference>
<dbReference type="EC" id="2.3.1.51" evidence="4"/>
<dbReference type="AlphaFoldDB" id="A0A8H7RL90"/>
<evidence type="ECO:0000256" key="3">
    <source>
        <dbReference type="ARBA" id="ARBA00023315"/>
    </source>
</evidence>
<dbReference type="GO" id="GO:0016020">
    <property type="term" value="C:membrane"/>
    <property type="evidence" value="ECO:0007669"/>
    <property type="project" value="InterPro"/>
</dbReference>
<evidence type="ECO:0000256" key="2">
    <source>
        <dbReference type="ARBA" id="ARBA00022679"/>
    </source>
</evidence>
<feature type="transmembrane region" description="Helical" evidence="5">
    <location>
        <begin position="16"/>
        <end position="32"/>
    </location>
</feature>
<keyword evidence="5" id="KW-0472">Membrane</keyword>
<dbReference type="PANTHER" id="PTHR10434:SF11">
    <property type="entry name" value="1-ACYL-SN-GLYCEROL-3-PHOSPHATE ACYLTRANSFERASE"/>
    <property type="match status" value="1"/>
</dbReference>
<keyword evidence="4" id="KW-0594">Phospholipid biosynthesis</keyword>
<evidence type="ECO:0000256" key="1">
    <source>
        <dbReference type="ARBA" id="ARBA00008655"/>
    </source>
</evidence>
<gene>
    <name evidence="7" type="ORF">INT47_000589</name>
</gene>
<dbReference type="PANTHER" id="PTHR10434">
    <property type="entry name" value="1-ACYL-SN-GLYCEROL-3-PHOSPHATE ACYLTRANSFERASE"/>
    <property type="match status" value="1"/>
</dbReference>
<evidence type="ECO:0000256" key="5">
    <source>
        <dbReference type="SAM" id="Phobius"/>
    </source>
</evidence>
<dbReference type="GO" id="GO:0005783">
    <property type="term" value="C:endoplasmic reticulum"/>
    <property type="evidence" value="ECO:0007669"/>
    <property type="project" value="TreeGrafter"/>
</dbReference>
<dbReference type="InterPro" id="IPR004552">
    <property type="entry name" value="AGP_acyltrans"/>
</dbReference>
<evidence type="ECO:0000256" key="4">
    <source>
        <dbReference type="RuleBase" id="RU361267"/>
    </source>
</evidence>
<keyword evidence="5" id="KW-0812">Transmembrane</keyword>
<keyword evidence="4" id="KW-1208">Phospholipid metabolism</keyword>
<dbReference type="SMART" id="SM00563">
    <property type="entry name" value="PlsC"/>
    <property type="match status" value="1"/>
</dbReference>
<dbReference type="SUPFAM" id="SSF69593">
    <property type="entry name" value="Glycerol-3-phosphate (1)-acyltransferase"/>
    <property type="match status" value="1"/>
</dbReference>
<comment type="catalytic activity">
    <reaction evidence="4">
        <text>a 1-acyl-sn-glycero-3-phosphate + an acyl-CoA = a 1,2-diacyl-sn-glycero-3-phosphate + CoA</text>
        <dbReference type="Rhea" id="RHEA:19709"/>
        <dbReference type="ChEBI" id="CHEBI:57287"/>
        <dbReference type="ChEBI" id="CHEBI:57970"/>
        <dbReference type="ChEBI" id="CHEBI:58342"/>
        <dbReference type="ChEBI" id="CHEBI:58608"/>
        <dbReference type="EC" id="2.3.1.51"/>
    </reaction>
</comment>
<accession>A0A8H7RL90</accession>
<evidence type="ECO:0000313" key="7">
    <source>
        <dbReference type="EMBL" id="KAG2212613.1"/>
    </source>
</evidence>
<proteinExistence type="inferred from homology"/>
<dbReference type="GO" id="GO:0003841">
    <property type="term" value="F:1-acylglycerol-3-phosphate O-acyltransferase activity"/>
    <property type="evidence" value="ECO:0007669"/>
    <property type="project" value="UniProtKB-UniRule"/>
</dbReference>